<organism evidence="2 3">
    <name type="scientific">Fructilactobacillus sanfranciscensis (strain TMW 1.1304)</name>
    <name type="common">Lactobacillus sanfranciscensis</name>
    <dbReference type="NCBI Taxonomy" id="714313"/>
    <lineage>
        <taxon>Bacteria</taxon>
        <taxon>Bacillati</taxon>
        <taxon>Bacillota</taxon>
        <taxon>Bacilli</taxon>
        <taxon>Lactobacillales</taxon>
        <taxon>Lactobacillaceae</taxon>
        <taxon>Fructilactobacillus</taxon>
    </lineage>
</organism>
<protein>
    <submittedName>
        <fullName evidence="2">Uncharacterized protein</fullName>
    </submittedName>
</protein>
<dbReference type="KEGG" id="lsn:LSA_08100"/>
<sequence length="104" mass="12073">MILSIAIFSSILSNNITNAKNNLIAYGNTQVNQLNIPDIAKNKINKKEKQINISIAKFLKTFKKHIKNKLKNSFLNVYKTMLWLPLISLLVIPIFNFKKRHDNY</sequence>
<dbReference type="AlphaFoldDB" id="G2KUA8"/>
<keyword evidence="1" id="KW-0812">Transmembrane</keyword>
<reference evidence="2 3" key="1">
    <citation type="journal article" date="2011" name="Microb. Cell Fact.">
        <title>Genomic analysis reveals Lactobacillus sanfranciscensis as stable element in traditional sourdoughs.</title>
        <authorList>
            <person name="Vogel R.F."/>
            <person name="Pavlovic M."/>
            <person name="Ehrmann M.A."/>
            <person name="Wiezer A."/>
            <person name="Liesegang H."/>
            <person name="Offschanka S."/>
            <person name="Voget S."/>
            <person name="Angelov A."/>
            <person name="Bocker G."/>
            <person name="Liebl W."/>
        </authorList>
    </citation>
    <scope>NUCLEOTIDE SEQUENCE [LARGE SCALE GENOMIC DNA]</scope>
    <source>
        <strain evidence="2 3">TMW 1.1304</strain>
    </source>
</reference>
<keyword evidence="3" id="KW-1185">Reference proteome</keyword>
<dbReference type="HOGENOM" id="CLU_2246618_0_0_9"/>
<dbReference type="RefSeq" id="WP_014082075.1">
    <property type="nucleotide sequence ID" value="NC_015978.1"/>
</dbReference>
<accession>G2KUA8</accession>
<keyword evidence="1" id="KW-1133">Transmembrane helix</keyword>
<proteinExistence type="predicted"/>
<evidence type="ECO:0000313" key="3">
    <source>
        <dbReference type="Proteomes" id="UP000001285"/>
    </source>
</evidence>
<name>G2KUA8_FRUST</name>
<keyword evidence="1" id="KW-0472">Membrane</keyword>
<feature type="transmembrane region" description="Helical" evidence="1">
    <location>
        <begin position="80"/>
        <end position="97"/>
    </location>
</feature>
<dbReference type="EMBL" id="CP002461">
    <property type="protein sequence ID" value="AEN99217.1"/>
    <property type="molecule type" value="Genomic_DNA"/>
</dbReference>
<dbReference type="Proteomes" id="UP000001285">
    <property type="component" value="Chromosome"/>
</dbReference>
<gene>
    <name evidence="2" type="ordered locus">LSA_08100</name>
</gene>
<evidence type="ECO:0000313" key="2">
    <source>
        <dbReference type="EMBL" id="AEN99217.1"/>
    </source>
</evidence>
<evidence type="ECO:0000256" key="1">
    <source>
        <dbReference type="SAM" id="Phobius"/>
    </source>
</evidence>